<dbReference type="OrthoDB" id="9792522at2"/>
<evidence type="ECO:0000256" key="8">
    <source>
        <dbReference type="ARBA" id="ARBA00022927"/>
    </source>
</evidence>
<evidence type="ECO:0000256" key="7">
    <source>
        <dbReference type="ARBA" id="ARBA00022764"/>
    </source>
</evidence>
<evidence type="ECO:0000256" key="3">
    <source>
        <dbReference type="ARBA" id="ARBA00011245"/>
    </source>
</evidence>
<comment type="caution">
    <text evidence="11">The sequence shown here is derived from an EMBL/GenBank/DDBJ whole genome shotgun (WGS) entry which is preliminary data.</text>
</comment>
<keyword evidence="6 10" id="KW-0732">Signal</keyword>
<evidence type="ECO:0000313" key="11">
    <source>
        <dbReference type="EMBL" id="TCK60031.1"/>
    </source>
</evidence>
<dbReference type="Proteomes" id="UP000294614">
    <property type="component" value="Unassembled WGS sequence"/>
</dbReference>
<keyword evidence="9" id="KW-0143">Chaperone</keyword>
<dbReference type="GO" id="GO:0042953">
    <property type="term" value="P:lipoprotein transport"/>
    <property type="evidence" value="ECO:0007669"/>
    <property type="project" value="InterPro"/>
</dbReference>
<evidence type="ECO:0000256" key="9">
    <source>
        <dbReference type="ARBA" id="ARBA00023186"/>
    </source>
</evidence>
<evidence type="ECO:0000256" key="6">
    <source>
        <dbReference type="ARBA" id="ARBA00022729"/>
    </source>
</evidence>
<dbReference type="NCBIfam" id="TIGR00547">
    <property type="entry name" value="lolA"/>
    <property type="match status" value="1"/>
</dbReference>
<name>A0A4V2PRZ6_9BACT</name>
<dbReference type="EMBL" id="SMGG01000005">
    <property type="protein sequence ID" value="TCK60031.1"/>
    <property type="molecule type" value="Genomic_DNA"/>
</dbReference>
<comment type="subcellular location">
    <subcellularLocation>
        <location evidence="1">Periplasm</location>
    </subcellularLocation>
</comment>
<dbReference type="GO" id="GO:0042597">
    <property type="term" value="C:periplasmic space"/>
    <property type="evidence" value="ECO:0007669"/>
    <property type="project" value="UniProtKB-SubCell"/>
</dbReference>
<protein>
    <recommendedName>
        <fullName evidence="4">Outer-membrane lipoprotein carrier protein</fullName>
    </recommendedName>
</protein>
<dbReference type="RefSeq" id="WP_132874176.1">
    <property type="nucleotide sequence ID" value="NZ_SMGG01000005.1"/>
</dbReference>
<comment type="subunit">
    <text evidence="3">Monomer.</text>
</comment>
<keyword evidence="8" id="KW-0653">Protein transport</keyword>
<dbReference type="AlphaFoldDB" id="A0A4V2PRZ6"/>
<keyword evidence="5" id="KW-0813">Transport</keyword>
<dbReference type="PANTHER" id="PTHR35869:SF1">
    <property type="entry name" value="OUTER-MEMBRANE LIPOPROTEIN CARRIER PROTEIN"/>
    <property type="match status" value="1"/>
</dbReference>
<dbReference type="Pfam" id="PF03548">
    <property type="entry name" value="LolA"/>
    <property type="match status" value="1"/>
</dbReference>
<evidence type="ECO:0000256" key="4">
    <source>
        <dbReference type="ARBA" id="ARBA00014035"/>
    </source>
</evidence>
<feature type="chain" id="PRO_5020376150" description="Outer-membrane lipoprotein carrier protein" evidence="10">
    <location>
        <begin position="19"/>
        <end position="197"/>
    </location>
</feature>
<gene>
    <name evidence="11" type="ORF">C8D98_2203</name>
</gene>
<comment type="similarity">
    <text evidence="2">Belongs to the LolA family.</text>
</comment>
<evidence type="ECO:0000256" key="10">
    <source>
        <dbReference type="SAM" id="SignalP"/>
    </source>
</evidence>
<keyword evidence="11" id="KW-0449">Lipoprotein</keyword>
<dbReference type="PANTHER" id="PTHR35869">
    <property type="entry name" value="OUTER-MEMBRANE LIPOPROTEIN CARRIER PROTEIN"/>
    <property type="match status" value="1"/>
</dbReference>
<evidence type="ECO:0000256" key="5">
    <source>
        <dbReference type="ARBA" id="ARBA00022448"/>
    </source>
</evidence>
<evidence type="ECO:0000313" key="12">
    <source>
        <dbReference type="Proteomes" id="UP000294614"/>
    </source>
</evidence>
<dbReference type="SUPFAM" id="SSF89392">
    <property type="entry name" value="Prokaryotic lipoproteins and lipoprotein localization factors"/>
    <property type="match status" value="1"/>
</dbReference>
<accession>A0A4V2PRZ6</accession>
<reference evidence="11 12" key="1">
    <citation type="submission" date="2019-03" db="EMBL/GenBank/DDBJ databases">
        <title>Genomic Encyclopedia of Type Strains, Phase IV (KMG-IV): sequencing the most valuable type-strain genomes for metagenomic binning, comparative biology and taxonomic classification.</title>
        <authorList>
            <person name="Goeker M."/>
        </authorList>
    </citation>
    <scope>NUCLEOTIDE SEQUENCE [LARGE SCALE GENOMIC DNA]</scope>
    <source>
        <strain evidence="11 12">DSM 24984</strain>
    </source>
</reference>
<feature type="signal peptide" evidence="10">
    <location>
        <begin position="1"/>
        <end position="18"/>
    </location>
</feature>
<evidence type="ECO:0000256" key="2">
    <source>
        <dbReference type="ARBA" id="ARBA00007615"/>
    </source>
</evidence>
<keyword evidence="7" id="KW-0574">Periplasm</keyword>
<dbReference type="CDD" id="cd16325">
    <property type="entry name" value="LolA"/>
    <property type="match status" value="1"/>
</dbReference>
<dbReference type="InterPro" id="IPR018323">
    <property type="entry name" value="OM_lipoprot_carrier_LolA_Pbac"/>
</dbReference>
<dbReference type="InterPro" id="IPR029046">
    <property type="entry name" value="LolA/LolB/LppX"/>
</dbReference>
<sequence>MKKLIFIMVMMISAVCYADSVADVLAQLDKIKSYSADFTQKTELEGFGADTYSGRLYIKSRTKALWDYQKPYRQFYLFDTKMMQFYDSETKQLIKQKLDPTANAFMRLMLSPADMKKDFNVAYNESTGRLTLTPAVKNSGINAITFTVKNGLVTGITTKDQNGNNTSILLTNVKADPEIAESVFSLSVPKDTQIFNQ</sequence>
<dbReference type="Gene3D" id="2.50.20.10">
    <property type="entry name" value="Lipoprotein localisation LolA/LolB/LppX"/>
    <property type="match status" value="1"/>
</dbReference>
<proteinExistence type="inferred from homology"/>
<dbReference type="InterPro" id="IPR004564">
    <property type="entry name" value="OM_lipoprot_carrier_LolA-like"/>
</dbReference>
<keyword evidence="12" id="KW-1185">Reference proteome</keyword>
<organism evidence="11 12">
    <name type="scientific">Seleniivibrio woodruffii</name>
    <dbReference type="NCBI Taxonomy" id="1078050"/>
    <lineage>
        <taxon>Bacteria</taxon>
        <taxon>Pseudomonadati</taxon>
        <taxon>Deferribacterota</taxon>
        <taxon>Deferribacteres</taxon>
        <taxon>Deferribacterales</taxon>
        <taxon>Geovibrionaceae</taxon>
        <taxon>Seleniivibrio</taxon>
    </lineage>
</organism>
<evidence type="ECO:0000256" key="1">
    <source>
        <dbReference type="ARBA" id="ARBA00004418"/>
    </source>
</evidence>